<accession>A0AAE1QJU3</accession>
<evidence type="ECO:0000313" key="1">
    <source>
        <dbReference type="EMBL" id="KAK4326773.1"/>
    </source>
</evidence>
<evidence type="ECO:0000313" key="2">
    <source>
        <dbReference type="Proteomes" id="UP001292094"/>
    </source>
</evidence>
<sequence length="202" mass="22403">MSSSIELLKAQGESLGFQGEELSKFVLHQQAVERDERARERDKEREFQLAKLAAETELARVNSQVNVLDEVRTLHTNEPSSGTIAVVEDEPVDDQFPLAEAGDVSSGGKPIENSSLDWTQQTLRAAHQSPPTTQTLRAAHQSPPTTQRIFELLTSLDPSTLLSSTLPPTAIRVDDGTHLDSRRQTATAFRPRSILYFLSWLV</sequence>
<name>A0AAE1QJU3_9EUCA</name>
<dbReference type="AlphaFoldDB" id="A0AAE1QJU3"/>
<keyword evidence="2" id="KW-1185">Reference proteome</keyword>
<reference evidence="1" key="1">
    <citation type="submission" date="2023-11" db="EMBL/GenBank/DDBJ databases">
        <title>Genome assemblies of two species of porcelain crab, Petrolisthes cinctipes and Petrolisthes manimaculis (Anomura: Porcellanidae).</title>
        <authorList>
            <person name="Angst P."/>
        </authorList>
    </citation>
    <scope>NUCLEOTIDE SEQUENCE</scope>
    <source>
        <strain evidence="1">PB745_02</strain>
        <tissue evidence="1">Gill</tissue>
    </source>
</reference>
<gene>
    <name evidence="1" type="ORF">Pmani_002790</name>
</gene>
<dbReference type="EMBL" id="JAWZYT010000201">
    <property type="protein sequence ID" value="KAK4326773.1"/>
    <property type="molecule type" value="Genomic_DNA"/>
</dbReference>
<organism evidence="1 2">
    <name type="scientific">Petrolisthes manimaculis</name>
    <dbReference type="NCBI Taxonomy" id="1843537"/>
    <lineage>
        <taxon>Eukaryota</taxon>
        <taxon>Metazoa</taxon>
        <taxon>Ecdysozoa</taxon>
        <taxon>Arthropoda</taxon>
        <taxon>Crustacea</taxon>
        <taxon>Multicrustacea</taxon>
        <taxon>Malacostraca</taxon>
        <taxon>Eumalacostraca</taxon>
        <taxon>Eucarida</taxon>
        <taxon>Decapoda</taxon>
        <taxon>Pleocyemata</taxon>
        <taxon>Anomura</taxon>
        <taxon>Galatheoidea</taxon>
        <taxon>Porcellanidae</taxon>
        <taxon>Petrolisthes</taxon>
    </lineage>
</organism>
<protein>
    <submittedName>
        <fullName evidence="1">Uncharacterized protein</fullName>
    </submittedName>
</protein>
<dbReference type="Proteomes" id="UP001292094">
    <property type="component" value="Unassembled WGS sequence"/>
</dbReference>
<proteinExistence type="predicted"/>
<comment type="caution">
    <text evidence="1">The sequence shown here is derived from an EMBL/GenBank/DDBJ whole genome shotgun (WGS) entry which is preliminary data.</text>
</comment>